<dbReference type="Proteomes" id="UP000054321">
    <property type="component" value="Unassembled WGS sequence"/>
</dbReference>
<evidence type="ECO:0000313" key="2">
    <source>
        <dbReference type="Proteomes" id="UP000054321"/>
    </source>
</evidence>
<feature type="non-terminal residue" evidence="1">
    <location>
        <position position="1"/>
    </location>
</feature>
<gene>
    <name evidence="1" type="ORF">OIDMADRAFT_98504</name>
</gene>
<evidence type="ECO:0000313" key="1">
    <source>
        <dbReference type="EMBL" id="KIM93125.1"/>
    </source>
</evidence>
<protein>
    <submittedName>
        <fullName evidence="1">Uncharacterized protein</fullName>
    </submittedName>
</protein>
<proteinExistence type="predicted"/>
<reference evidence="1 2" key="1">
    <citation type="submission" date="2014-04" db="EMBL/GenBank/DDBJ databases">
        <authorList>
            <consortium name="DOE Joint Genome Institute"/>
            <person name="Kuo A."/>
            <person name="Martino E."/>
            <person name="Perotto S."/>
            <person name="Kohler A."/>
            <person name="Nagy L.G."/>
            <person name="Floudas D."/>
            <person name="Copeland A."/>
            <person name="Barry K.W."/>
            <person name="Cichocki N."/>
            <person name="Veneault-Fourrey C."/>
            <person name="LaButti K."/>
            <person name="Lindquist E.A."/>
            <person name="Lipzen A."/>
            <person name="Lundell T."/>
            <person name="Morin E."/>
            <person name="Murat C."/>
            <person name="Sun H."/>
            <person name="Tunlid A."/>
            <person name="Henrissat B."/>
            <person name="Grigoriev I.V."/>
            <person name="Hibbett D.S."/>
            <person name="Martin F."/>
            <person name="Nordberg H.P."/>
            <person name="Cantor M.N."/>
            <person name="Hua S.X."/>
        </authorList>
    </citation>
    <scope>NUCLEOTIDE SEQUENCE [LARGE SCALE GENOMIC DNA]</scope>
    <source>
        <strain evidence="1 2">Zn</strain>
    </source>
</reference>
<organism evidence="1 2">
    <name type="scientific">Oidiodendron maius (strain Zn)</name>
    <dbReference type="NCBI Taxonomy" id="913774"/>
    <lineage>
        <taxon>Eukaryota</taxon>
        <taxon>Fungi</taxon>
        <taxon>Dikarya</taxon>
        <taxon>Ascomycota</taxon>
        <taxon>Pezizomycotina</taxon>
        <taxon>Leotiomycetes</taxon>
        <taxon>Leotiomycetes incertae sedis</taxon>
        <taxon>Myxotrichaceae</taxon>
        <taxon>Oidiodendron</taxon>
    </lineage>
</organism>
<accession>A0A0C3GAC9</accession>
<feature type="non-terminal residue" evidence="1">
    <location>
        <position position="106"/>
    </location>
</feature>
<dbReference type="InParanoid" id="A0A0C3GAC9"/>
<dbReference type="EMBL" id="KN832899">
    <property type="protein sequence ID" value="KIM93125.1"/>
    <property type="molecule type" value="Genomic_DNA"/>
</dbReference>
<reference evidence="2" key="2">
    <citation type="submission" date="2015-01" db="EMBL/GenBank/DDBJ databases">
        <title>Evolutionary Origins and Diversification of the Mycorrhizal Mutualists.</title>
        <authorList>
            <consortium name="DOE Joint Genome Institute"/>
            <consortium name="Mycorrhizal Genomics Consortium"/>
            <person name="Kohler A."/>
            <person name="Kuo A."/>
            <person name="Nagy L.G."/>
            <person name="Floudas D."/>
            <person name="Copeland A."/>
            <person name="Barry K.W."/>
            <person name="Cichocki N."/>
            <person name="Veneault-Fourrey C."/>
            <person name="LaButti K."/>
            <person name="Lindquist E.A."/>
            <person name="Lipzen A."/>
            <person name="Lundell T."/>
            <person name="Morin E."/>
            <person name="Murat C."/>
            <person name="Riley R."/>
            <person name="Ohm R."/>
            <person name="Sun H."/>
            <person name="Tunlid A."/>
            <person name="Henrissat B."/>
            <person name="Grigoriev I.V."/>
            <person name="Hibbett D.S."/>
            <person name="Martin F."/>
        </authorList>
    </citation>
    <scope>NUCLEOTIDE SEQUENCE [LARGE SCALE GENOMIC DNA]</scope>
    <source>
        <strain evidence="2">Zn</strain>
    </source>
</reference>
<keyword evidence="2" id="KW-1185">Reference proteome</keyword>
<sequence>WQEKEVARVNALFDSQVLAELERIMDGYDYSWHTINQALQEQLDDGTLEFTLEHGDVIFEWNNLCEERREWEKRGCFSVCNADFNRDCLINLKVIPVRAGMGIKGK</sequence>
<dbReference type="HOGENOM" id="CLU_2229557_0_0_1"/>
<dbReference type="OrthoDB" id="3540123at2759"/>
<name>A0A0C3GAC9_OIDMZ</name>
<dbReference type="AlphaFoldDB" id="A0A0C3GAC9"/>